<comment type="caution">
    <text evidence="2">The sequence shown here is derived from an EMBL/GenBank/DDBJ whole genome shotgun (WGS) entry which is preliminary data.</text>
</comment>
<proteinExistence type="predicted"/>
<dbReference type="AlphaFoldDB" id="A0A9P4H082"/>
<evidence type="ECO:0000313" key="3">
    <source>
        <dbReference type="Proteomes" id="UP000799777"/>
    </source>
</evidence>
<dbReference type="OrthoDB" id="3798170at2759"/>
<accession>A0A9P4H082</accession>
<keyword evidence="3" id="KW-1185">Reference proteome</keyword>
<evidence type="ECO:0000256" key="1">
    <source>
        <dbReference type="SAM" id="MobiDB-lite"/>
    </source>
</evidence>
<sequence>MGALKKALLNELENTVEESLMPPPLQKSRARLHRLYKAEDCLHHILCCWNVNLKRYDAAGPSFLVHILRGSYGDPLTFADLVGEDKKTAWALRRAAPKRSFRILLGRMRRVAEGAFQRLSNGTTESQAHSTKCTFQDLVHVGVKDVHIQPHLSEDDLVDQNYFENVWPDRYDEGRIATWIRTILVIVPNDFIDDFINEEEAVHESVDDGTAQANLDHHANTYDDDLVEEEFEYKDEEAILERAHELSQRRLALEGGNDQDDSDSDVEVEDENGNSHMMPASMFVD</sequence>
<dbReference type="Proteomes" id="UP000799777">
    <property type="component" value="Unassembled WGS sequence"/>
</dbReference>
<gene>
    <name evidence="2" type="ORF">EK21DRAFT_117479</name>
</gene>
<feature type="region of interest" description="Disordered" evidence="1">
    <location>
        <begin position="254"/>
        <end position="285"/>
    </location>
</feature>
<organism evidence="2 3">
    <name type="scientific">Setomelanomma holmii</name>
    <dbReference type="NCBI Taxonomy" id="210430"/>
    <lineage>
        <taxon>Eukaryota</taxon>
        <taxon>Fungi</taxon>
        <taxon>Dikarya</taxon>
        <taxon>Ascomycota</taxon>
        <taxon>Pezizomycotina</taxon>
        <taxon>Dothideomycetes</taxon>
        <taxon>Pleosporomycetidae</taxon>
        <taxon>Pleosporales</taxon>
        <taxon>Pleosporineae</taxon>
        <taxon>Phaeosphaeriaceae</taxon>
        <taxon>Setomelanomma</taxon>
    </lineage>
</organism>
<name>A0A9P4H082_9PLEO</name>
<dbReference type="EMBL" id="ML978286">
    <property type="protein sequence ID" value="KAF2024710.1"/>
    <property type="molecule type" value="Genomic_DNA"/>
</dbReference>
<evidence type="ECO:0000313" key="2">
    <source>
        <dbReference type="EMBL" id="KAF2024710.1"/>
    </source>
</evidence>
<feature type="compositionally biased region" description="Acidic residues" evidence="1">
    <location>
        <begin position="257"/>
        <end position="272"/>
    </location>
</feature>
<protein>
    <submittedName>
        <fullName evidence="2">Uncharacterized protein</fullName>
    </submittedName>
</protein>
<reference evidence="2" key="1">
    <citation type="journal article" date="2020" name="Stud. Mycol.">
        <title>101 Dothideomycetes genomes: a test case for predicting lifestyles and emergence of pathogens.</title>
        <authorList>
            <person name="Haridas S."/>
            <person name="Albert R."/>
            <person name="Binder M."/>
            <person name="Bloem J."/>
            <person name="Labutti K."/>
            <person name="Salamov A."/>
            <person name="Andreopoulos B."/>
            <person name="Baker S."/>
            <person name="Barry K."/>
            <person name="Bills G."/>
            <person name="Bluhm B."/>
            <person name="Cannon C."/>
            <person name="Castanera R."/>
            <person name="Culley D."/>
            <person name="Daum C."/>
            <person name="Ezra D."/>
            <person name="Gonzalez J."/>
            <person name="Henrissat B."/>
            <person name="Kuo A."/>
            <person name="Liang C."/>
            <person name="Lipzen A."/>
            <person name="Lutzoni F."/>
            <person name="Magnuson J."/>
            <person name="Mondo S."/>
            <person name="Nolan M."/>
            <person name="Ohm R."/>
            <person name="Pangilinan J."/>
            <person name="Park H.-J."/>
            <person name="Ramirez L."/>
            <person name="Alfaro M."/>
            <person name="Sun H."/>
            <person name="Tritt A."/>
            <person name="Yoshinaga Y."/>
            <person name="Zwiers L.-H."/>
            <person name="Turgeon B."/>
            <person name="Goodwin S."/>
            <person name="Spatafora J."/>
            <person name="Crous P."/>
            <person name="Grigoriev I."/>
        </authorList>
    </citation>
    <scope>NUCLEOTIDE SEQUENCE</scope>
    <source>
        <strain evidence="2">CBS 110217</strain>
    </source>
</reference>